<sequence>MQTETAYSLGGFHLTQHARERAAERGIRLEAAEIVLMFGSWILGERGYHYSLKGVRRNRTVPPGLWNEARQVVVVVDHYGNIPTIYSAERS</sequence>
<organism evidence="1 2">
    <name type="scientific">Stigmatella erecta</name>
    <dbReference type="NCBI Taxonomy" id="83460"/>
    <lineage>
        <taxon>Bacteria</taxon>
        <taxon>Pseudomonadati</taxon>
        <taxon>Myxococcota</taxon>
        <taxon>Myxococcia</taxon>
        <taxon>Myxococcales</taxon>
        <taxon>Cystobacterineae</taxon>
        <taxon>Archangiaceae</taxon>
        <taxon>Stigmatella</taxon>
    </lineage>
</organism>
<accession>A0A1H9YQA9</accession>
<name>A0A1H9YQA9_9BACT</name>
<proteinExistence type="predicted"/>
<evidence type="ECO:0000313" key="1">
    <source>
        <dbReference type="EMBL" id="SES71259.1"/>
    </source>
</evidence>
<gene>
    <name evidence="1" type="ORF">SAMN05443639_10114</name>
</gene>
<dbReference type="EMBL" id="FOIJ01000001">
    <property type="protein sequence ID" value="SES71259.1"/>
    <property type="molecule type" value="Genomic_DNA"/>
</dbReference>
<dbReference type="RefSeq" id="WP_093514974.1">
    <property type="nucleotide sequence ID" value="NZ_FOIJ01000001.1"/>
</dbReference>
<evidence type="ECO:0000313" key="2">
    <source>
        <dbReference type="Proteomes" id="UP000199181"/>
    </source>
</evidence>
<evidence type="ECO:0008006" key="3">
    <source>
        <dbReference type="Google" id="ProtNLM"/>
    </source>
</evidence>
<protein>
    <recommendedName>
        <fullName evidence="3">DUF4258 domain-containing protein</fullName>
    </recommendedName>
</protein>
<reference evidence="2" key="1">
    <citation type="submission" date="2016-10" db="EMBL/GenBank/DDBJ databases">
        <authorList>
            <person name="Varghese N."/>
            <person name="Submissions S."/>
        </authorList>
    </citation>
    <scope>NUCLEOTIDE SEQUENCE [LARGE SCALE GENOMIC DNA]</scope>
    <source>
        <strain evidence="2">DSM 16858</strain>
    </source>
</reference>
<dbReference type="AlphaFoldDB" id="A0A1H9YQA9"/>
<dbReference type="Proteomes" id="UP000199181">
    <property type="component" value="Unassembled WGS sequence"/>
</dbReference>
<keyword evidence="2" id="KW-1185">Reference proteome</keyword>